<keyword evidence="2" id="KW-1185">Reference proteome</keyword>
<organism evidence="1 2">
    <name type="scientific">Bauhinia variegata</name>
    <name type="common">Purple orchid tree</name>
    <name type="synonym">Phanera variegata</name>
    <dbReference type="NCBI Taxonomy" id="167791"/>
    <lineage>
        <taxon>Eukaryota</taxon>
        <taxon>Viridiplantae</taxon>
        <taxon>Streptophyta</taxon>
        <taxon>Embryophyta</taxon>
        <taxon>Tracheophyta</taxon>
        <taxon>Spermatophyta</taxon>
        <taxon>Magnoliopsida</taxon>
        <taxon>eudicotyledons</taxon>
        <taxon>Gunneridae</taxon>
        <taxon>Pentapetalae</taxon>
        <taxon>rosids</taxon>
        <taxon>fabids</taxon>
        <taxon>Fabales</taxon>
        <taxon>Fabaceae</taxon>
        <taxon>Cercidoideae</taxon>
        <taxon>Cercideae</taxon>
        <taxon>Bauhiniinae</taxon>
        <taxon>Bauhinia</taxon>
    </lineage>
</organism>
<evidence type="ECO:0000313" key="1">
    <source>
        <dbReference type="EMBL" id="KAI4354718.1"/>
    </source>
</evidence>
<accession>A0ACB9Q1R6</accession>
<reference evidence="1 2" key="1">
    <citation type="journal article" date="2022" name="DNA Res.">
        <title>Chromosomal-level genome assembly of the orchid tree Bauhinia variegata (Leguminosae; Cercidoideae) supports the allotetraploid origin hypothesis of Bauhinia.</title>
        <authorList>
            <person name="Zhong Y."/>
            <person name="Chen Y."/>
            <person name="Zheng D."/>
            <person name="Pang J."/>
            <person name="Liu Y."/>
            <person name="Luo S."/>
            <person name="Meng S."/>
            <person name="Qian L."/>
            <person name="Wei D."/>
            <person name="Dai S."/>
            <person name="Zhou R."/>
        </authorList>
    </citation>
    <scope>NUCLEOTIDE SEQUENCE [LARGE SCALE GENOMIC DNA]</scope>
    <source>
        <strain evidence="1">BV-YZ2020</strain>
    </source>
</reference>
<comment type="caution">
    <text evidence="1">The sequence shown here is derived from an EMBL/GenBank/DDBJ whole genome shotgun (WGS) entry which is preliminary data.</text>
</comment>
<gene>
    <name evidence="1" type="ORF">L6164_003564</name>
</gene>
<protein>
    <submittedName>
        <fullName evidence="1">Uncharacterized protein</fullName>
    </submittedName>
</protein>
<dbReference type="Proteomes" id="UP000828941">
    <property type="component" value="Chromosome 2"/>
</dbReference>
<sequence length="359" mass="40557">MATINTKEEQSQKLHIAVFPWLAFGHIIPFFELAKLTAQKDHKISFISTSRNIQRLPKLPPNLKPCVDLIEIPLPQVDKLPEDAEATMDVPEHIVPNLKRAFDGLEQPVAQFLQISKPDWIIYDFAHYWLPPINAKFGILGIFFNILMSTSRASLADMLQDLLLRFLVVFSYIMATINTMEEQSKKLHIAVFPWLAFGHIIPFFELAKLIAQKGHKISFISTPRNIQRLSKIPPNLKPCIDLTEIPLPHVDKLPEDAEATMDVPEHTVPYLKKAFDGLEQPLAQFLHTSKPDWIIYDFAPYWLPPINAKLGILGIHFNIFSAFGVSFYLDTLLSQASNTSSEVSDGGSGLRTMGQTGIH</sequence>
<name>A0ACB9Q1R6_BAUVA</name>
<evidence type="ECO:0000313" key="2">
    <source>
        <dbReference type="Proteomes" id="UP000828941"/>
    </source>
</evidence>
<dbReference type="EMBL" id="CM039427">
    <property type="protein sequence ID" value="KAI4354718.1"/>
    <property type="molecule type" value="Genomic_DNA"/>
</dbReference>
<proteinExistence type="predicted"/>